<evidence type="ECO:0000313" key="10">
    <source>
        <dbReference type="EMBL" id="MCW9711476.1"/>
    </source>
</evidence>
<organism evidence="10 11">
    <name type="scientific">Fodinibius salicampi</name>
    <dbReference type="NCBI Taxonomy" id="1920655"/>
    <lineage>
        <taxon>Bacteria</taxon>
        <taxon>Pseudomonadati</taxon>
        <taxon>Balneolota</taxon>
        <taxon>Balneolia</taxon>
        <taxon>Balneolales</taxon>
        <taxon>Balneolaceae</taxon>
        <taxon>Fodinibius</taxon>
    </lineage>
</organism>
<dbReference type="PANTHER" id="PTHR30387">
    <property type="entry name" value="MANNONATE DEHYDRATASE"/>
    <property type="match status" value="1"/>
</dbReference>
<name>A0ABT3PUE1_9BACT</name>
<evidence type="ECO:0000256" key="8">
    <source>
        <dbReference type="ARBA" id="ARBA00023239"/>
    </source>
</evidence>
<dbReference type="Proteomes" id="UP001207337">
    <property type="component" value="Unassembled WGS sequence"/>
</dbReference>
<protein>
    <recommendedName>
        <fullName evidence="5 9">Mannonate dehydratase</fullName>
        <ecNumber evidence="5 9">4.2.1.8</ecNumber>
    </recommendedName>
    <alternativeName>
        <fullName evidence="9">D-mannonate hydro-lyase</fullName>
    </alternativeName>
</protein>
<dbReference type="SUPFAM" id="SSF51658">
    <property type="entry name" value="Xylose isomerase-like"/>
    <property type="match status" value="1"/>
</dbReference>
<dbReference type="Gene3D" id="3.20.20.150">
    <property type="entry name" value="Divalent-metal-dependent TIM barrel enzymes"/>
    <property type="match status" value="1"/>
</dbReference>
<reference evidence="10 11" key="1">
    <citation type="submission" date="2021-11" db="EMBL/GenBank/DDBJ databases">
        <title>Aliifidinibius sp. nov., a new bacterium isolated from saline soil.</title>
        <authorList>
            <person name="Galisteo C."/>
            <person name="De La Haba R."/>
            <person name="Sanchez-Porro C."/>
            <person name="Ventosa A."/>
        </authorList>
    </citation>
    <scope>NUCLEOTIDE SEQUENCE [LARGE SCALE GENOMIC DNA]</scope>
    <source>
        <strain evidence="10 11">KACC 190600</strain>
    </source>
</reference>
<evidence type="ECO:0000256" key="5">
    <source>
        <dbReference type="ARBA" id="ARBA00012927"/>
    </source>
</evidence>
<evidence type="ECO:0000256" key="3">
    <source>
        <dbReference type="ARBA" id="ARBA00004892"/>
    </source>
</evidence>
<dbReference type="NCBIfam" id="NF003027">
    <property type="entry name" value="PRK03906.1"/>
    <property type="match status" value="1"/>
</dbReference>
<proteinExistence type="inferred from homology"/>
<evidence type="ECO:0000256" key="6">
    <source>
        <dbReference type="ARBA" id="ARBA00023004"/>
    </source>
</evidence>
<dbReference type="HAMAP" id="MF_00106">
    <property type="entry name" value="UxuA"/>
    <property type="match status" value="1"/>
</dbReference>
<dbReference type="InterPro" id="IPR036237">
    <property type="entry name" value="Xyl_isomerase-like_sf"/>
</dbReference>
<evidence type="ECO:0000256" key="7">
    <source>
        <dbReference type="ARBA" id="ARBA00023211"/>
    </source>
</evidence>
<dbReference type="RefSeq" id="WP_265786722.1">
    <property type="nucleotide sequence ID" value="NZ_BAABRS010000001.1"/>
</dbReference>
<dbReference type="NCBIfam" id="TIGR00695">
    <property type="entry name" value="uxuA"/>
    <property type="match status" value="1"/>
</dbReference>
<comment type="cofactor">
    <cofactor evidence="9">
        <name>Fe(2+)</name>
        <dbReference type="ChEBI" id="CHEBI:29033"/>
    </cofactor>
    <cofactor evidence="9">
        <name>Mn(2+)</name>
        <dbReference type="ChEBI" id="CHEBI:29035"/>
    </cofactor>
</comment>
<evidence type="ECO:0000313" key="11">
    <source>
        <dbReference type="Proteomes" id="UP001207337"/>
    </source>
</evidence>
<dbReference type="PIRSF" id="PIRSF016049">
    <property type="entry name" value="Man_dehyd"/>
    <property type="match status" value="1"/>
</dbReference>
<dbReference type="GO" id="GO:0008927">
    <property type="term" value="F:mannonate dehydratase activity"/>
    <property type="evidence" value="ECO:0007669"/>
    <property type="project" value="UniProtKB-EC"/>
</dbReference>
<keyword evidence="6 9" id="KW-0408">Iron</keyword>
<evidence type="ECO:0000256" key="2">
    <source>
        <dbReference type="ARBA" id="ARBA00002713"/>
    </source>
</evidence>
<evidence type="ECO:0000256" key="9">
    <source>
        <dbReference type="HAMAP-Rule" id="MF_00106"/>
    </source>
</evidence>
<sequence>MHFEQTWRWFGSYDTIPLTDIKQTGATGIVTALHHIPHGEVWPVEEIENRKKVIEDTGLQWSVVESVPVHEDIKKQAGSYKSYIENYKGTIRNLSECGIDTICYNFMPLTDWTRTTINQPLDDGSTALRFDATAFAAFELFVLKRDGAQKDYSKEEQEKAERYFESLDTDKITQLTETILLGLPGDEEMTVEKFRTLLEEYQNIDDQKLRSHLYSFLQEIIPVAEEHEVRMAIHPDDPPCSLFGLPRIVSTEEDARQLLETVDSPYNGLTFCTGSYGARADNHLADMVERLGHRINFIHLRSVKRDDDGSFQEARHLEGDAGMFEVMLALIKEQQRRASEGREDITIPMRPDHGHRLLDDLHRESYPGYSGLGRLRGLAELRGLEMGIRKSLKLSG</sequence>
<dbReference type="EC" id="4.2.1.8" evidence="5 9"/>
<accession>A0ABT3PUE1</accession>
<evidence type="ECO:0000256" key="1">
    <source>
        <dbReference type="ARBA" id="ARBA00001794"/>
    </source>
</evidence>
<dbReference type="InterPro" id="IPR004628">
    <property type="entry name" value="Man_deHydtase"/>
</dbReference>
<keyword evidence="11" id="KW-1185">Reference proteome</keyword>
<gene>
    <name evidence="9 10" type="primary">uxuA</name>
    <name evidence="10" type="ORF">LQ318_01050</name>
</gene>
<comment type="caution">
    <text evidence="10">The sequence shown here is derived from an EMBL/GenBank/DDBJ whole genome shotgun (WGS) entry which is preliminary data.</text>
</comment>
<dbReference type="EMBL" id="JAJNDC010000001">
    <property type="protein sequence ID" value="MCW9711476.1"/>
    <property type="molecule type" value="Genomic_DNA"/>
</dbReference>
<dbReference type="Pfam" id="PF03786">
    <property type="entry name" value="UxuA"/>
    <property type="match status" value="1"/>
</dbReference>
<dbReference type="PANTHER" id="PTHR30387:SF2">
    <property type="entry name" value="MANNONATE DEHYDRATASE"/>
    <property type="match status" value="1"/>
</dbReference>
<evidence type="ECO:0000256" key="4">
    <source>
        <dbReference type="ARBA" id="ARBA00007389"/>
    </source>
</evidence>
<comment type="similarity">
    <text evidence="4 9">Belongs to the mannonate dehydratase family.</text>
</comment>
<comment type="function">
    <text evidence="2 9">Catalyzes the dehydration of D-mannonate.</text>
</comment>
<comment type="pathway">
    <text evidence="3 9">Carbohydrate metabolism; pentose and glucuronate interconversion.</text>
</comment>
<comment type="catalytic activity">
    <reaction evidence="1 9">
        <text>D-mannonate = 2-dehydro-3-deoxy-D-gluconate + H2O</text>
        <dbReference type="Rhea" id="RHEA:20097"/>
        <dbReference type="ChEBI" id="CHEBI:15377"/>
        <dbReference type="ChEBI" id="CHEBI:17767"/>
        <dbReference type="ChEBI" id="CHEBI:57990"/>
        <dbReference type="EC" id="4.2.1.8"/>
    </reaction>
</comment>
<keyword evidence="7 9" id="KW-0464">Manganese</keyword>
<keyword evidence="8 9" id="KW-0456">Lyase</keyword>